<dbReference type="InterPro" id="IPR036615">
    <property type="entry name" value="Mur_ligase_C_dom_sf"/>
</dbReference>
<dbReference type="Gene3D" id="3.40.1390.10">
    <property type="entry name" value="MurE/MurF, N-terminal domain"/>
    <property type="match status" value="1"/>
</dbReference>
<dbReference type="SUPFAM" id="SSF53244">
    <property type="entry name" value="MurD-like peptide ligases, peptide-binding domain"/>
    <property type="match status" value="1"/>
</dbReference>
<dbReference type="Proteomes" id="UP001262582">
    <property type="component" value="Unassembled WGS sequence"/>
</dbReference>
<dbReference type="InterPro" id="IPR000713">
    <property type="entry name" value="Mur_ligase_N"/>
</dbReference>
<dbReference type="Pfam" id="PF08245">
    <property type="entry name" value="Mur_ligase_M"/>
    <property type="match status" value="1"/>
</dbReference>
<keyword evidence="1 10" id="KW-0963">Cytoplasm</keyword>
<dbReference type="InterPro" id="IPR035911">
    <property type="entry name" value="MurE/MurF_N"/>
</dbReference>
<evidence type="ECO:0000256" key="8">
    <source>
        <dbReference type="ARBA" id="ARBA00023306"/>
    </source>
</evidence>
<comment type="pathway">
    <text evidence="10 11">Cell wall biogenesis; peptidoglycan biosynthesis.</text>
</comment>
<dbReference type="InterPro" id="IPR005863">
    <property type="entry name" value="UDP-N-AcMur_synth"/>
</dbReference>
<sequence>MNTAQIHQRFLLSSGAFTDTRNIKENGIYFALRGINFNGNNFAREAIEKGARYAVVDEEIYATNPEHFIVVKDVLKALQDLAAFHRKYLNLTIIAITGSNGKTTTKELTNKVLSKKYRTVATNGNLNNHIGVPLTLLSMDEETEIGIVEMGANHFKEIARLAQIAMPDYGYITNFGKAHLEGFGNIEGVIQAKSELYDHLKKNMRLIFLNADDPVQREHFNYKHTFSFGTAEDSRVQFTYSGNQSYASVNFNDTDFKSKITGKHNAINIAAAVCMGLYFKVPFNEIKNAIEEYSPANNRSQITKKGSNTIFMDAYNANPTSMHAAISNFQELETTEPKIVILGDMLEVGSSADTEHQVIVNQLENDDFTECYLVGEHFNRTQTNRSTIIKFKSVEKLKEHLQETKFDNCHILIKGSRKLALENLLEAI</sequence>
<comment type="function">
    <text evidence="10 11">Involved in cell wall formation. Catalyzes the final step in the synthesis of UDP-N-acetylmuramoyl-pentapeptide, the precursor of murein.</text>
</comment>
<keyword evidence="8 10" id="KW-0131">Cell cycle</keyword>
<feature type="binding site" evidence="10">
    <location>
        <begin position="98"/>
        <end position="104"/>
    </location>
    <ligand>
        <name>ATP</name>
        <dbReference type="ChEBI" id="CHEBI:30616"/>
    </ligand>
</feature>
<comment type="caution">
    <text evidence="15">The sequence shown here is derived from an EMBL/GenBank/DDBJ whole genome shotgun (WGS) entry which is preliminary data.</text>
</comment>
<dbReference type="Gene3D" id="3.90.190.20">
    <property type="entry name" value="Mur ligase, C-terminal domain"/>
    <property type="match status" value="1"/>
</dbReference>
<dbReference type="EC" id="6.3.2.10" evidence="10 11"/>
<evidence type="ECO:0000256" key="5">
    <source>
        <dbReference type="ARBA" id="ARBA00022840"/>
    </source>
</evidence>
<keyword evidence="9 10" id="KW-0961">Cell wall biogenesis/degradation</keyword>
<evidence type="ECO:0000259" key="14">
    <source>
        <dbReference type="Pfam" id="PF08245"/>
    </source>
</evidence>
<evidence type="ECO:0000313" key="16">
    <source>
        <dbReference type="Proteomes" id="UP001262582"/>
    </source>
</evidence>
<evidence type="ECO:0000256" key="3">
    <source>
        <dbReference type="ARBA" id="ARBA00022618"/>
    </source>
</evidence>
<accession>A0ABU3D730</accession>
<name>A0ABU3D730_9FLAO</name>
<dbReference type="NCBIfam" id="TIGR01143">
    <property type="entry name" value="murF"/>
    <property type="match status" value="1"/>
</dbReference>
<feature type="domain" description="Mur ligase C-terminal" evidence="13">
    <location>
        <begin position="299"/>
        <end position="399"/>
    </location>
</feature>
<evidence type="ECO:0000259" key="12">
    <source>
        <dbReference type="Pfam" id="PF01225"/>
    </source>
</evidence>
<evidence type="ECO:0000256" key="1">
    <source>
        <dbReference type="ARBA" id="ARBA00022490"/>
    </source>
</evidence>
<dbReference type="Pfam" id="PF02875">
    <property type="entry name" value="Mur_ligase_C"/>
    <property type="match status" value="1"/>
</dbReference>
<keyword evidence="2 10" id="KW-0436">Ligase</keyword>
<reference evidence="15 16" key="1">
    <citation type="submission" date="2023-09" db="EMBL/GenBank/DDBJ databases">
        <authorList>
            <person name="Rey-Velasco X."/>
        </authorList>
    </citation>
    <scope>NUCLEOTIDE SEQUENCE [LARGE SCALE GENOMIC DNA]</scope>
    <source>
        <strain evidence="15 16">F117</strain>
    </source>
</reference>
<dbReference type="InterPro" id="IPR013221">
    <property type="entry name" value="Mur_ligase_cen"/>
</dbReference>
<dbReference type="SUPFAM" id="SSF63418">
    <property type="entry name" value="MurE/MurF N-terminal domain"/>
    <property type="match status" value="1"/>
</dbReference>
<gene>
    <name evidence="10 15" type="primary">murF</name>
    <name evidence="15" type="ORF">RM539_11280</name>
</gene>
<keyword evidence="16" id="KW-1185">Reference proteome</keyword>
<keyword evidence="7 10" id="KW-0573">Peptidoglycan synthesis</keyword>
<keyword evidence="3 10" id="KW-0132">Cell division</keyword>
<dbReference type="InterPro" id="IPR036565">
    <property type="entry name" value="Mur-like_cat_sf"/>
</dbReference>
<keyword evidence="5 10" id="KW-0067">ATP-binding</keyword>
<dbReference type="SUPFAM" id="SSF53623">
    <property type="entry name" value="MurD-like peptide ligases, catalytic domain"/>
    <property type="match status" value="1"/>
</dbReference>
<comment type="subcellular location">
    <subcellularLocation>
        <location evidence="10 11">Cytoplasm</location>
    </subcellularLocation>
</comment>
<dbReference type="Gene3D" id="3.40.1190.10">
    <property type="entry name" value="Mur-like, catalytic domain"/>
    <property type="match status" value="1"/>
</dbReference>
<evidence type="ECO:0000256" key="10">
    <source>
        <dbReference type="HAMAP-Rule" id="MF_02019"/>
    </source>
</evidence>
<evidence type="ECO:0000256" key="2">
    <source>
        <dbReference type="ARBA" id="ARBA00022598"/>
    </source>
</evidence>
<dbReference type="Pfam" id="PF01225">
    <property type="entry name" value="Mur_ligase"/>
    <property type="match status" value="1"/>
</dbReference>
<dbReference type="InterPro" id="IPR004101">
    <property type="entry name" value="Mur_ligase_C"/>
</dbReference>
<proteinExistence type="inferred from homology"/>
<evidence type="ECO:0000256" key="9">
    <source>
        <dbReference type="ARBA" id="ARBA00023316"/>
    </source>
</evidence>
<comment type="catalytic activity">
    <reaction evidence="10 11">
        <text>D-alanyl-D-alanine + UDP-N-acetyl-alpha-D-muramoyl-L-alanyl-gamma-D-glutamyl-meso-2,6-diaminopimelate + ATP = UDP-N-acetyl-alpha-D-muramoyl-L-alanyl-gamma-D-glutamyl-meso-2,6-diaminopimeloyl-D-alanyl-D-alanine + ADP + phosphate + H(+)</text>
        <dbReference type="Rhea" id="RHEA:28374"/>
        <dbReference type="ChEBI" id="CHEBI:15378"/>
        <dbReference type="ChEBI" id="CHEBI:30616"/>
        <dbReference type="ChEBI" id="CHEBI:43474"/>
        <dbReference type="ChEBI" id="CHEBI:57822"/>
        <dbReference type="ChEBI" id="CHEBI:61386"/>
        <dbReference type="ChEBI" id="CHEBI:83905"/>
        <dbReference type="ChEBI" id="CHEBI:456216"/>
        <dbReference type="EC" id="6.3.2.10"/>
    </reaction>
</comment>
<dbReference type="PANTHER" id="PTHR43024">
    <property type="entry name" value="UDP-N-ACETYLMURAMOYL-TRIPEPTIDE--D-ALANYL-D-ALANINE LIGASE"/>
    <property type="match status" value="1"/>
</dbReference>
<dbReference type="InterPro" id="IPR051046">
    <property type="entry name" value="MurCDEF_CellWall_CoF430Synth"/>
</dbReference>
<keyword evidence="4 10" id="KW-0547">Nucleotide-binding</keyword>
<dbReference type="GO" id="GO:0016874">
    <property type="term" value="F:ligase activity"/>
    <property type="evidence" value="ECO:0007669"/>
    <property type="project" value="UniProtKB-KW"/>
</dbReference>
<organism evidence="15 16">
    <name type="scientific">Autumnicola musiva</name>
    <dbReference type="NCBI Taxonomy" id="3075589"/>
    <lineage>
        <taxon>Bacteria</taxon>
        <taxon>Pseudomonadati</taxon>
        <taxon>Bacteroidota</taxon>
        <taxon>Flavobacteriia</taxon>
        <taxon>Flavobacteriales</taxon>
        <taxon>Flavobacteriaceae</taxon>
        <taxon>Autumnicola</taxon>
    </lineage>
</organism>
<protein>
    <recommendedName>
        <fullName evidence="10 11">UDP-N-acetylmuramoyl-tripeptide--D-alanyl-D-alanine ligase</fullName>
        <ecNumber evidence="10 11">6.3.2.10</ecNumber>
    </recommendedName>
    <alternativeName>
        <fullName evidence="10">D-alanyl-D-alanine-adding enzyme</fullName>
    </alternativeName>
</protein>
<evidence type="ECO:0000256" key="11">
    <source>
        <dbReference type="RuleBase" id="RU004136"/>
    </source>
</evidence>
<dbReference type="PANTHER" id="PTHR43024:SF1">
    <property type="entry name" value="UDP-N-ACETYLMURAMOYL-TRIPEPTIDE--D-ALANYL-D-ALANINE LIGASE"/>
    <property type="match status" value="1"/>
</dbReference>
<feature type="domain" description="Mur ligase central" evidence="14">
    <location>
        <begin position="96"/>
        <end position="275"/>
    </location>
</feature>
<feature type="domain" description="Mur ligase N-terminal catalytic" evidence="12">
    <location>
        <begin position="18"/>
        <end position="85"/>
    </location>
</feature>
<evidence type="ECO:0000256" key="4">
    <source>
        <dbReference type="ARBA" id="ARBA00022741"/>
    </source>
</evidence>
<evidence type="ECO:0000256" key="7">
    <source>
        <dbReference type="ARBA" id="ARBA00022984"/>
    </source>
</evidence>
<evidence type="ECO:0000256" key="6">
    <source>
        <dbReference type="ARBA" id="ARBA00022960"/>
    </source>
</evidence>
<evidence type="ECO:0000259" key="13">
    <source>
        <dbReference type="Pfam" id="PF02875"/>
    </source>
</evidence>
<evidence type="ECO:0000313" key="15">
    <source>
        <dbReference type="EMBL" id="MDT0677165.1"/>
    </source>
</evidence>
<dbReference type="EMBL" id="JAVRHK010000007">
    <property type="protein sequence ID" value="MDT0677165.1"/>
    <property type="molecule type" value="Genomic_DNA"/>
</dbReference>
<dbReference type="HAMAP" id="MF_02019">
    <property type="entry name" value="MurF"/>
    <property type="match status" value="1"/>
</dbReference>
<keyword evidence="6 10" id="KW-0133">Cell shape</keyword>
<comment type="similarity">
    <text evidence="10">Belongs to the MurCDEF family. MurF subfamily.</text>
</comment>
<dbReference type="RefSeq" id="WP_311503502.1">
    <property type="nucleotide sequence ID" value="NZ_JAVRHK010000007.1"/>
</dbReference>